<evidence type="ECO:0000256" key="4">
    <source>
        <dbReference type="SAM" id="MobiDB-lite"/>
    </source>
</evidence>
<dbReference type="GO" id="GO:0046872">
    <property type="term" value="F:metal ion binding"/>
    <property type="evidence" value="ECO:0007669"/>
    <property type="project" value="UniProtKB-KW"/>
</dbReference>
<accession>A0A432Y191</accession>
<dbReference type="Gene3D" id="2.60.120.10">
    <property type="entry name" value="Jelly Rolls"/>
    <property type="match status" value="2"/>
</dbReference>
<dbReference type="OrthoDB" id="9780903at2"/>
<dbReference type="InterPro" id="IPR003829">
    <property type="entry name" value="Pirin_N_dom"/>
</dbReference>
<feature type="binding site" evidence="2">
    <location>
        <position position="123"/>
    </location>
    <ligand>
        <name>Fe cation</name>
        <dbReference type="ChEBI" id="CHEBI:24875"/>
    </ligand>
</feature>
<dbReference type="Proteomes" id="UP000287198">
    <property type="component" value="Unassembled WGS sequence"/>
</dbReference>
<dbReference type="PANTHER" id="PTHR13903:SF8">
    <property type="entry name" value="PIRIN"/>
    <property type="match status" value="1"/>
</dbReference>
<dbReference type="EMBL" id="PIPW01000001">
    <property type="protein sequence ID" value="RUO54702.1"/>
    <property type="molecule type" value="Genomic_DNA"/>
</dbReference>
<dbReference type="InterPro" id="IPR012093">
    <property type="entry name" value="Pirin"/>
</dbReference>
<keyword evidence="2" id="KW-0479">Metal-binding</keyword>
<evidence type="ECO:0000313" key="8">
    <source>
        <dbReference type="Proteomes" id="UP000287198"/>
    </source>
</evidence>
<feature type="binding site" evidence="2">
    <location>
        <position position="121"/>
    </location>
    <ligand>
        <name>Fe cation</name>
        <dbReference type="ChEBI" id="CHEBI:24875"/>
    </ligand>
</feature>
<name>A0A432Y191_9GAMM</name>
<comment type="caution">
    <text evidence="7">The sequence shown here is derived from an EMBL/GenBank/DDBJ whole genome shotgun (WGS) entry which is preliminary data.</text>
</comment>
<comment type="cofactor">
    <cofactor evidence="2">
        <name>Fe cation</name>
        <dbReference type="ChEBI" id="CHEBI:24875"/>
    </cofactor>
    <text evidence="2">Binds 1 Fe cation per subunit.</text>
</comment>
<dbReference type="PANTHER" id="PTHR13903">
    <property type="entry name" value="PIRIN-RELATED"/>
    <property type="match status" value="1"/>
</dbReference>
<dbReference type="CDD" id="cd02909">
    <property type="entry name" value="cupin_pirin_N"/>
    <property type="match status" value="1"/>
</dbReference>
<keyword evidence="2" id="KW-0408">Iron</keyword>
<dbReference type="RefSeq" id="WP_126762317.1">
    <property type="nucleotide sequence ID" value="NZ_JBHLTZ010000004.1"/>
</dbReference>
<dbReference type="InterPro" id="IPR008778">
    <property type="entry name" value="Pirin_C_dom"/>
</dbReference>
<proteinExistence type="inferred from homology"/>
<comment type="similarity">
    <text evidence="1 3">Belongs to the pirin family.</text>
</comment>
<evidence type="ECO:0000259" key="5">
    <source>
        <dbReference type="Pfam" id="PF02678"/>
    </source>
</evidence>
<evidence type="ECO:0000259" key="6">
    <source>
        <dbReference type="Pfam" id="PF05726"/>
    </source>
</evidence>
<feature type="region of interest" description="Disordered" evidence="4">
    <location>
        <begin position="1"/>
        <end position="22"/>
    </location>
</feature>
<dbReference type="Pfam" id="PF05726">
    <property type="entry name" value="Pirin_C"/>
    <property type="match status" value="1"/>
</dbReference>
<feature type="binding site" evidence="2">
    <location>
        <position position="77"/>
    </location>
    <ligand>
        <name>Fe cation</name>
        <dbReference type="ChEBI" id="CHEBI:24875"/>
    </ligand>
</feature>
<gene>
    <name evidence="7" type="ORF">CWI69_04645</name>
</gene>
<dbReference type="PIRSF" id="PIRSF006232">
    <property type="entry name" value="Pirin"/>
    <property type="match status" value="1"/>
</dbReference>
<keyword evidence="8" id="KW-1185">Reference proteome</keyword>
<dbReference type="InterPro" id="IPR014710">
    <property type="entry name" value="RmlC-like_jellyroll"/>
</dbReference>
<dbReference type="SUPFAM" id="SSF51182">
    <property type="entry name" value="RmlC-like cupins"/>
    <property type="match status" value="1"/>
</dbReference>
<feature type="domain" description="Pirin N-terminal" evidence="5">
    <location>
        <begin position="39"/>
        <end position="139"/>
    </location>
</feature>
<feature type="binding site" evidence="2">
    <location>
        <position position="79"/>
    </location>
    <ligand>
        <name>Fe cation</name>
        <dbReference type="ChEBI" id="CHEBI:24875"/>
    </ligand>
</feature>
<feature type="domain" description="Pirin C-terminal" evidence="6">
    <location>
        <begin position="207"/>
        <end position="293"/>
    </location>
</feature>
<evidence type="ECO:0000256" key="3">
    <source>
        <dbReference type="RuleBase" id="RU003457"/>
    </source>
</evidence>
<sequence length="319" mass="35953">MTRTKNDAEAQPTTCESEHLRREASVLPALPRQLTPQLRVFRSLPQRQLRMIGPWCFLDHFGPVAPADYQQFDVPPHPHIGLQTITWLVSGQLLHQDSLGYEQPLLANELNLMTSGRGISHAEVAAQQVRDPLQGLQLWAALPEADEETTPRFDHYKALPQFAIGDAQATLIVGDYQGRERSYHSPALQFHPGFALQLQTPRVAVSELMLNDEFEYGIYVVSGRVDCLGKKVTTHELLFLGSDRERLTLELAADTLIVILGGEAFAKPVHMWWNFVSGQPQRIKQAQQEWNAAHERFGQVAHYAGERLLAPELETKSKE</sequence>
<reference evidence="8" key="1">
    <citation type="journal article" date="2018" name="Front. Microbiol.">
        <title>Genome-Based Analysis Reveals the Taxonomy and Diversity of the Family Idiomarinaceae.</title>
        <authorList>
            <person name="Liu Y."/>
            <person name="Lai Q."/>
            <person name="Shao Z."/>
        </authorList>
    </citation>
    <scope>NUCLEOTIDE SEQUENCE [LARGE SCALE GENOMIC DNA]</scope>
    <source>
        <strain evidence="8">BH195</strain>
    </source>
</reference>
<evidence type="ECO:0000256" key="1">
    <source>
        <dbReference type="ARBA" id="ARBA00008416"/>
    </source>
</evidence>
<dbReference type="Pfam" id="PF02678">
    <property type="entry name" value="Pirin"/>
    <property type="match status" value="1"/>
</dbReference>
<evidence type="ECO:0000313" key="7">
    <source>
        <dbReference type="EMBL" id="RUO54702.1"/>
    </source>
</evidence>
<protein>
    <submittedName>
        <fullName evidence="7">Pirin family protein</fullName>
    </submittedName>
</protein>
<dbReference type="InterPro" id="IPR011051">
    <property type="entry name" value="RmlC_Cupin_sf"/>
</dbReference>
<dbReference type="AlphaFoldDB" id="A0A432Y191"/>
<organism evidence="7 8">
    <name type="scientific">Pseudidiomarina halophila</name>
    <dbReference type="NCBI Taxonomy" id="1449799"/>
    <lineage>
        <taxon>Bacteria</taxon>
        <taxon>Pseudomonadati</taxon>
        <taxon>Pseudomonadota</taxon>
        <taxon>Gammaproteobacteria</taxon>
        <taxon>Alteromonadales</taxon>
        <taxon>Idiomarinaceae</taxon>
        <taxon>Pseudidiomarina</taxon>
    </lineage>
</organism>
<evidence type="ECO:0000256" key="2">
    <source>
        <dbReference type="PIRSR" id="PIRSR006232-1"/>
    </source>
</evidence>